<dbReference type="EC" id="6.1.1.20" evidence="15"/>
<dbReference type="SUPFAM" id="SSF55681">
    <property type="entry name" value="Class II aaRS and biotin synthetases"/>
    <property type="match status" value="1"/>
</dbReference>
<keyword evidence="5 16" id="KW-0820">tRNA-binding</keyword>
<dbReference type="Pfam" id="PF03483">
    <property type="entry name" value="B3_4"/>
    <property type="match status" value="1"/>
</dbReference>
<protein>
    <recommendedName>
        <fullName evidence="15">Phenylalanine--tRNA ligase beta subunit</fullName>
        <ecNumber evidence="15">6.1.1.20</ecNumber>
    </recommendedName>
    <alternativeName>
        <fullName evidence="15">Phenylalanyl-tRNA synthetase beta subunit</fullName>
        <shortName evidence="15">PheRS</shortName>
    </alternativeName>
</protein>
<dbReference type="PANTHER" id="PTHR10947:SF0">
    <property type="entry name" value="PHENYLALANINE--TRNA LIGASE BETA SUBUNIT"/>
    <property type="match status" value="1"/>
</dbReference>
<evidence type="ECO:0000259" key="18">
    <source>
        <dbReference type="PROSITE" id="PS51447"/>
    </source>
</evidence>
<evidence type="ECO:0000256" key="13">
    <source>
        <dbReference type="ARBA" id="ARBA00023146"/>
    </source>
</evidence>
<accession>A0A0A2EKU5</accession>
<dbReference type="InterPro" id="IPR033714">
    <property type="entry name" value="tRNA_bind_bactPheRS"/>
</dbReference>
<comment type="similarity">
    <text evidence="2 15">Belongs to the phenylalanyl-tRNA synthetase beta subunit family. Type 1 subfamily.</text>
</comment>
<comment type="subcellular location">
    <subcellularLocation>
        <location evidence="1 15">Cytoplasm</location>
    </subcellularLocation>
</comment>
<evidence type="ECO:0000256" key="4">
    <source>
        <dbReference type="ARBA" id="ARBA00022490"/>
    </source>
</evidence>
<keyword evidence="13 15" id="KW-0030">Aminoacyl-tRNA synthetase</keyword>
<dbReference type="PANTHER" id="PTHR10947">
    <property type="entry name" value="PHENYLALANYL-TRNA SYNTHETASE BETA CHAIN AND LEUCINE-RICH REPEAT-CONTAINING PROTEIN 47"/>
    <property type="match status" value="1"/>
</dbReference>
<dbReference type="GO" id="GO:0000287">
    <property type="term" value="F:magnesium ion binding"/>
    <property type="evidence" value="ECO:0007669"/>
    <property type="project" value="UniProtKB-UniRule"/>
</dbReference>
<dbReference type="InterPro" id="IPR020825">
    <property type="entry name" value="Phe-tRNA_synthase-like_B3/B4"/>
</dbReference>
<feature type="domain" description="B5" evidence="19">
    <location>
        <begin position="413"/>
        <end position="489"/>
    </location>
</feature>
<keyword evidence="9 15" id="KW-0067">ATP-binding</keyword>
<evidence type="ECO:0000256" key="10">
    <source>
        <dbReference type="ARBA" id="ARBA00022842"/>
    </source>
</evidence>
<dbReference type="FunFam" id="3.30.70.380:FF:000001">
    <property type="entry name" value="Phenylalanine--tRNA ligase beta subunit"/>
    <property type="match status" value="1"/>
</dbReference>
<dbReference type="NCBIfam" id="TIGR00472">
    <property type="entry name" value="pheT_bact"/>
    <property type="match status" value="1"/>
</dbReference>
<dbReference type="InterPro" id="IPR002547">
    <property type="entry name" value="tRNA-bd_dom"/>
</dbReference>
<dbReference type="InterPro" id="IPR005147">
    <property type="entry name" value="tRNA_synthase_B5-dom"/>
</dbReference>
<keyword evidence="6 15" id="KW-0436">Ligase</keyword>
<dbReference type="NCBIfam" id="NF045760">
    <property type="entry name" value="YtpR"/>
    <property type="match status" value="1"/>
</dbReference>
<evidence type="ECO:0000256" key="8">
    <source>
        <dbReference type="ARBA" id="ARBA00022741"/>
    </source>
</evidence>
<dbReference type="GO" id="GO:0000049">
    <property type="term" value="F:tRNA binding"/>
    <property type="evidence" value="ECO:0007669"/>
    <property type="project" value="UniProtKB-UniRule"/>
</dbReference>
<dbReference type="InterPro" id="IPR004532">
    <property type="entry name" value="Phe-tRNA-ligase_IIc_bsu_bact"/>
</dbReference>
<dbReference type="GO" id="GO:0006432">
    <property type="term" value="P:phenylalanyl-tRNA aminoacylation"/>
    <property type="evidence" value="ECO:0007669"/>
    <property type="project" value="UniProtKB-UniRule"/>
</dbReference>
<dbReference type="OrthoDB" id="9805455at2"/>
<keyword evidence="4 15" id="KW-0963">Cytoplasm</keyword>
<dbReference type="InterPro" id="IPR045060">
    <property type="entry name" value="Phe-tRNA-ligase_IIc_bsu"/>
</dbReference>
<evidence type="ECO:0000256" key="12">
    <source>
        <dbReference type="ARBA" id="ARBA00022917"/>
    </source>
</evidence>
<dbReference type="Gene3D" id="3.30.70.380">
    <property type="entry name" value="Ferrodoxin-fold anticodon-binding domain"/>
    <property type="match status" value="1"/>
</dbReference>
<evidence type="ECO:0000256" key="1">
    <source>
        <dbReference type="ARBA" id="ARBA00004496"/>
    </source>
</evidence>
<evidence type="ECO:0000256" key="5">
    <source>
        <dbReference type="ARBA" id="ARBA00022555"/>
    </source>
</evidence>
<evidence type="ECO:0000259" key="19">
    <source>
        <dbReference type="PROSITE" id="PS51483"/>
    </source>
</evidence>
<keyword evidence="8 15" id="KW-0547">Nucleotide-binding</keyword>
<dbReference type="InterPro" id="IPR041616">
    <property type="entry name" value="PheRS_beta_core"/>
</dbReference>
<dbReference type="STRING" id="36874.HQ34_02590"/>
<dbReference type="SMART" id="SM00896">
    <property type="entry name" value="FDX-ACB"/>
    <property type="match status" value="1"/>
</dbReference>
<keyword evidence="11 16" id="KW-0694">RNA-binding</keyword>
<dbReference type="InterPro" id="IPR009061">
    <property type="entry name" value="DNA-bd_dom_put_sf"/>
</dbReference>
<dbReference type="SUPFAM" id="SSF54991">
    <property type="entry name" value="Anticodon-binding domain of PheRS"/>
    <property type="match status" value="1"/>
</dbReference>
<proteinExistence type="inferred from homology"/>
<feature type="binding site" evidence="15">
    <location>
        <position position="476"/>
    </location>
    <ligand>
        <name>Mg(2+)</name>
        <dbReference type="ChEBI" id="CHEBI:18420"/>
        <note>shared with alpha subunit</note>
    </ligand>
</feature>
<feature type="binding site" evidence="15">
    <location>
        <position position="477"/>
    </location>
    <ligand>
        <name>Mg(2+)</name>
        <dbReference type="ChEBI" id="CHEBI:18420"/>
        <note>shared with alpha subunit</note>
    </ligand>
</feature>
<dbReference type="CDD" id="cd02796">
    <property type="entry name" value="tRNA_bind_bactPheRS"/>
    <property type="match status" value="1"/>
</dbReference>
<dbReference type="Pfam" id="PF03484">
    <property type="entry name" value="B5"/>
    <property type="match status" value="1"/>
</dbReference>
<dbReference type="EMBL" id="JQJD01000050">
    <property type="protein sequence ID" value="KGN79461.1"/>
    <property type="molecule type" value="Genomic_DNA"/>
</dbReference>
<reference evidence="20 21" key="1">
    <citation type="submission" date="2014-08" db="EMBL/GenBank/DDBJ databases">
        <title>Porphyromonas cangingivalis strain:COT-109_OH1386 Genome sequencing.</title>
        <authorList>
            <person name="Wallis C."/>
            <person name="Deusch O."/>
            <person name="O'Flynn C."/>
            <person name="Davis I."/>
            <person name="Jospin G."/>
            <person name="Darling A.E."/>
            <person name="Coil D.A."/>
            <person name="Alexiev A."/>
            <person name="Horsfall A."/>
            <person name="Kirkwood N."/>
            <person name="Harris S."/>
            <person name="Eisen J.A."/>
        </authorList>
    </citation>
    <scope>NUCLEOTIDE SEQUENCE [LARGE SCALE GENOMIC DNA]</scope>
    <source>
        <strain evidence="21">COT-109 OH1386</strain>
    </source>
</reference>
<dbReference type="Gene3D" id="3.30.56.10">
    <property type="match status" value="2"/>
</dbReference>
<dbReference type="InterPro" id="IPR045864">
    <property type="entry name" value="aa-tRNA-synth_II/BPL/LPL"/>
</dbReference>
<evidence type="ECO:0000256" key="16">
    <source>
        <dbReference type="PROSITE-ProRule" id="PRU00209"/>
    </source>
</evidence>
<dbReference type="SMART" id="SM00874">
    <property type="entry name" value="B5"/>
    <property type="match status" value="1"/>
</dbReference>
<gene>
    <name evidence="15" type="primary">pheT</name>
    <name evidence="20" type="ORF">HQ35_07855</name>
</gene>
<dbReference type="Proteomes" id="UP000030125">
    <property type="component" value="Unassembled WGS sequence"/>
</dbReference>
<evidence type="ECO:0000256" key="6">
    <source>
        <dbReference type="ARBA" id="ARBA00022598"/>
    </source>
</evidence>
<dbReference type="AlphaFoldDB" id="A0A0A2EKU5"/>
<comment type="catalytic activity">
    <reaction evidence="14 15">
        <text>tRNA(Phe) + L-phenylalanine + ATP = L-phenylalanyl-tRNA(Phe) + AMP + diphosphate + H(+)</text>
        <dbReference type="Rhea" id="RHEA:19413"/>
        <dbReference type="Rhea" id="RHEA-COMP:9668"/>
        <dbReference type="Rhea" id="RHEA-COMP:9699"/>
        <dbReference type="ChEBI" id="CHEBI:15378"/>
        <dbReference type="ChEBI" id="CHEBI:30616"/>
        <dbReference type="ChEBI" id="CHEBI:33019"/>
        <dbReference type="ChEBI" id="CHEBI:58095"/>
        <dbReference type="ChEBI" id="CHEBI:78442"/>
        <dbReference type="ChEBI" id="CHEBI:78531"/>
        <dbReference type="ChEBI" id="CHEBI:456215"/>
        <dbReference type="EC" id="6.1.1.20"/>
    </reaction>
</comment>
<organism evidence="20 21">
    <name type="scientific">Porphyromonas cangingivalis</name>
    <dbReference type="NCBI Taxonomy" id="36874"/>
    <lineage>
        <taxon>Bacteria</taxon>
        <taxon>Pseudomonadati</taxon>
        <taxon>Bacteroidota</taxon>
        <taxon>Bacteroidia</taxon>
        <taxon>Bacteroidales</taxon>
        <taxon>Porphyromonadaceae</taxon>
        <taxon>Porphyromonas</taxon>
    </lineage>
</organism>
<dbReference type="SUPFAM" id="SSF50249">
    <property type="entry name" value="Nucleic acid-binding proteins"/>
    <property type="match status" value="1"/>
</dbReference>
<evidence type="ECO:0000256" key="11">
    <source>
        <dbReference type="ARBA" id="ARBA00022884"/>
    </source>
</evidence>
<evidence type="ECO:0000313" key="21">
    <source>
        <dbReference type="Proteomes" id="UP000030125"/>
    </source>
</evidence>
<feature type="domain" description="TRNA-binding" evidence="17">
    <location>
        <begin position="42"/>
        <end position="157"/>
    </location>
</feature>
<evidence type="ECO:0000313" key="20">
    <source>
        <dbReference type="EMBL" id="KGN79461.1"/>
    </source>
</evidence>
<dbReference type="SMART" id="SM00873">
    <property type="entry name" value="B3_4"/>
    <property type="match status" value="1"/>
</dbReference>
<dbReference type="InterPro" id="IPR036690">
    <property type="entry name" value="Fdx_antiC-bd_sf"/>
</dbReference>
<evidence type="ECO:0000256" key="7">
    <source>
        <dbReference type="ARBA" id="ARBA00022723"/>
    </source>
</evidence>
<dbReference type="Gene3D" id="3.30.930.10">
    <property type="entry name" value="Bira Bifunctional Protein, Domain 2"/>
    <property type="match status" value="1"/>
</dbReference>
<sequence>MNISYSWLKKYIDFDMSPEEVGKVLTSIGLEVGGVEEYESVKGGLRGLVIGKVLTCREHTNSDHLHVTTIDLGPEISPEPLQIVCGAPNIAAGQTVVVATEGTTLYSGDESFKIKKSKIRGEESRGMVCSEVEIGLGTNHDGIMVLPDDLPAGMPAAEYFNISSDAIIEVDITPNRVDATSHYGVARDLYAYLKSRGIETALRYPEGAVTPTDEEPISVTLESPEACHRYSGIVIKGVKVEPSPKWLRQALESIGQKPINNVVDITNFVLHEIGQPLHAFDLGKVKGGIHVRLAREGETLTTLDGIERKLSDRDLVICDDQTPLCLAGVMGGIDSGVSGDTVDLFLESATFHPTFVRKSARRHALNSDSSFRFERGLDPAATIKAIHRAASLITEIAGGEVVSRIYDIYPEHLGPYEVSLSFDKINSLIGIEIPEDKVRAILSALDIKVAKEEAGVMSLEVPRYRYDVTRDVDVIEDILRIYGYNEIPLTHKLSSTISPAGLSDISLRLQQTISEQLVGAGFYEILNNSLSKESYYTEETAQAKAVRLLNPLSGDLSTMRQTLLFGGLESIAFNLNRKAVGVRMFEFGTCYERVDEAVKTPLKGFKETYRLGVWMTGDKTQGNWSEASRTVSPFELKAVMYNILSRIGLSPAELQYEPADNDPYIATGEVISLRGGAEVIRWGVVDTKWAKQADIDCPVYFAEFDWAEIMNRIVRRKVTISPVAKFPSVKRDFALLIDKAVPFVEIERVAYKTEKKLLKSVTLFDVYEDPKHLPEGKKSYAVSFELQDAEKTLSEGMIEKTMARLFDALHKELGAELR</sequence>
<dbReference type="eggNOG" id="COG0072">
    <property type="taxonomic scope" value="Bacteria"/>
</dbReference>
<feature type="domain" description="FDX-ACB" evidence="18">
    <location>
        <begin position="724"/>
        <end position="818"/>
    </location>
</feature>
<dbReference type="PROSITE" id="PS51447">
    <property type="entry name" value="FDX_ACB"/>
    <property type="match status" value="1"/>
</dbReference>
<keyword evidence="7 15" id="KW-0479">Metal-binding</keyword>
<comment type="cofactor">
    <cofactor evidence="15">
        <name>Mg(2+)</name>
        <dbReference type="ChEBI" id="CHEBI:18420"/>
    </cofactor>
    <text evidence="15">Binds 2 magnesium ions per tetramer.</text>
</comment>
<dbReference type="RefSeq" id="WP_036852276.1">
    <property type="nucleotide sequence ID" value="NZ_JQJD01000050.1"/>
</dbReference>
<dbReference type="Pfam" id="PF03147">
    <property type="entry name" value="FDX-ACB"/>
    <property type="match status" value="1"/>
</dbReference>
<dbReference type="Pfam" id="PF17759">
    <property type="entry name" value="tRNA_synthFbeta"/>
    <property type="match status" value="1"/>
</dbReference>
<evidence type="ECO:0000256" key="2">
    <source>
        <dbReference type="ARBA" id="ARBA00008653"/>
    </source>
</evidence>
<evidence type="ECO:0000256" key="9">
    <source>
        <dbReference type="ARBA" id="ARBA00022840"/>
    </source>
</evidence>
<keyword evidence="21" id="KW-1185">Reference proteome</keyword>
<dbReference type="SUPFAM" id="SSF46955">
    <property type="entry name" value="Putative DNA-binding domain"/>
    <property type="match status" value="1"/>
</dbReference>
<evidence type="ECO:0000256" key="3">
    <source>
        <dbReference type="ARBA" id="ARBA00011209"/>
    </source>
</evidence>
<evidence type="ECO:0000256" key="15">
    <source>
        <dbReference type="HAMAP-Rule" id="MF_00283"/>
    </source>
</evidence>
<dbReference type="PROSITE" id="PS50886">
    <property type="entry name" value="TRBD"/>
    <property type="match status" value="1"/>
</dbReference>
<dbReference type="CDD" id="cd00769">
    <property type="entry name" value="PheRS_beta_core"/>
    <property type="match status" value="1"/>
</dbReference>
<dbReference type="PROSITE" id="PS51483">
    <property type="entry name" value="B5"/>
    <property type="match status" value="1"/>
</dbReference>
<dbReference type="Gene3D" id="2.40.50.140">
    <property type="entry name" value="Nucleic acid-binding proteins"/>
    <property type="match status" value="1"/>
</dbReference>
<feature type="binding site" evidence="15">
    <location>
        <position position="473"/>
    </location>
    <ligand>
        <name>Mg(2+)</name>
        <dbReference type="ChEBI" id="CHEBI:18420"/>
        <note>shared with alpha subunit</note>
    </ligand>
</feature>
<dbReference type="GO" id="GO:0005524">
    <property type="term" value="F:ATP binding"/>
    <property type="evidence" value="ECO:0007669"/>
    <property type="project" value="UniProtKB-UniRule"/>
</dbReference>
<dbReference type="InterPro" id="IPR005146">
    <property type="entry name" value="B3/B4_tRNA-bd"/>
</dbReference>
<keyword evidence="12 15" id="KW-0648">Protein biosynthesis</keyword>
<evidence type="ECO:0000259" key="17">
    <source>
        <dbReference type="PROSITE" id="PS50886"/>
    </source>
</evidence>
<dbReference type="InterPro" id="IPR012340">
    <property type="entry name" value="NA-bd_OB-fold"/>
</dbReference>
<dbReference type="Pfam" id="PF01588">
    <property type="entry name" value="tRNA_bind"/>
    <property type="match status" value="1"/>
</dbReference>
<dbReference type="SUPFAM" id="SSF56037">
    <property type="entry name" value="PheT/TilS domain"/>
    <property type="match status" value="1"/>
</dbReference>
<dbReference type="GO" id="GO:0004826">
    <property type="term" value="F:phenylalanine-tRNA ligase activity"/>
    <property type="evidence" value="ECO:0007669"/>
    <property type="project" value="UniProtKB-UniRule"/>
</dbReference>
<name>A0A0A2EKU5_PORCN</name>
<dbReference type="InterPro" id="IPR005121">
    <property type="entry name" value="Fdx_antiC-bd"/>
</dbReference>
<dbReference type="FunFam" id="2.40.50.140:FF:000045">
    <property type="entry name" value="Phenylalanine--tRNA ligase beta subunit"/>
    <property type="match status" value="1"/>
</dbReference>
<dbReference type="Gene3D" id="3.50.40.10">
    <property type="entry name" value="Phenylalanyl-trna Synthetase, Chain B, domain 3"/>
    <property type="match status" value="1"/>
</dbReference>
<dbReference type="FunFam" id="3.50.40.10:FF:000001">
    <property type="entry name" value="Phenylalanine--tRNA ligase beta subunit"/>
    <property type="match status" value="1"/>
</dbReference>
<comment type="caution">
    <text evidence="20">The sequence shown here is derived from an EMBL/GenBank/DDBJ whole genome shotgun (WGS) entry which is preliminary data.</text>
</comment>
<comment type="subunit">
    <text evidence="3 15">Tetramer of two alpha and two beta subunits.</text>
</comment>
<feature type="binding site" evidence="15">
    <location>
        <position position="467"/>
    </location>
    <ligand>
        <name>Mg(2+)</name>
        <dbReference type="ChEBI" id="CHEBI:18420"/>
        <note>shared with alpha subunit</note>
    </ligand>
</feature>
<evidence type="ECO:0000256" key="14">
    <source>
        <dbReference type="ARBA" id="ARBA00049255"/>
    </source>
</evidence>
<dbReference type="HAMAP" id="MF_00283">
    <property type="entry name" value="Phe_tRNA_synth_beta1"/>
    <property type="match status" value="1"/>
</dbReference>
<keyword evidence="10 15" id="KW-0460">Magnesium</keyword>
<dbReference type="GO" id="GO:0009328">
    <property type="term" value="C:phenylalanine-tRNA ligase complex"/>
    <property type="evidence" value="ECO:0007669"/>
    <property type="project" value="TreeGrafter"/>
</dbReference>